<sequence length="357" mass="38949">MNIGSAIAKTFTDQTVLSAITSTIFIILLGYWFRKRGIFGEHFGKVLTKVVLSAALPALVLNSFMQPIDSKSMQQGANVLVWGILVYVLLIIITPFMFPRGDKDKNTSLSVATAFGSTTFFGIPIVGAIYGPKGVIYSSIFNVGYRIFLYSYGYIKMSGLKMSKDNVKKMFLNPIVIVTFLGLILWMIQGSMPQVTVPAMNKGVATGTMTTVAFYRIDQTAIWLWKPLNFLQSLASPLAWLAIGCTLGSSSFKEVAEDKLTWLYAFNKVIIVPLINLLILLLLNMTGIVNFDFVAVATVVIMMATPTAAVVASYAIGFDHDALLISKASFLSTVCAVVASPIWIAILNVLNHTGVLH</sequence>
<feature type="transmembrane region" description="Helical" evidence="7">
    <location>
        <begin position="295"/>
        <end position="316"/>
    </location>
</feature>
<feature type="transmembrane region" description="Helical" evidence="7">
    <location>
        <begin position="328"/>
        <end position="350"/>
    </location>
</feature>
<dbReference type="GO" id="GO:0016020">
    <property type="term" value="C:membrane"/>
    <property type="evidence" value="ECO:0007669"/>
    <property type="project" value="UniProtKB-SubCell"/>
</dbReference>
<reference evidence="8 9" key="1">
    <citation type="submission" date="2012-06" db="EMBL/GenBank/DDBJ databases">
        <title>Draft Genome Sequence of Lactobacillus pasteurii CRBIP 24.76T.</title>
        <authorList>
            <person name="Cousin S."/>
            <person name="Bouchier C."/>
            <person name="Loux V."/>
            <person name="Ma L."/>
            <person name="Creno S."/>
            <person name="Bizet C."/>
            <person name="Clermont D."/>
        </authorList>
    </citation>
    <scope>NUCLEOTIDE SEQUENCE [LARGE SCALE GENOMIC DNA]</scope>
    <source>
        <strain evidence="9">CRBIP 24.76T</strain>
    </source>
</reference>
<dbReference type="eggNOG" id="COG0679">
    <property type="taxonomic scope" value="Bacteria"/>
</dbReference>
<feature type="transmembrane region" description="Helical" evidence="7">
    <location>
        <begin position="262"/>
        <end position="283"/>
    </location>
</feature>
<evidence type="ECO:0000256" key="3">
    <source>
        <dbReference type="ARBA" id="ARBA00022475"/>
    </source>
</evidence>
<proteinExistence type="predicted"/>
<dbReference type="GO" id="GO:0055085">
    <property type="term" value="P:transmembrane transport"/>
    <property type="evidence" value="ECO:0007669"/>
    <property type="project" value="InterPro"/>
</dbReference>
<keyword evidence="2" id="KW-0813">Transport</keyword>
<dbReference type="OrthoDB" id="401182at2"/>
<dbReference type="PANTHER" id="PTHR36838">
    <property type="entry name" value="AUXIN EFFLUX CARRIER FAMILY PROTEIN"/>
    <property type="match status" value="1"/>
</dbReference>
<comment type="subcellular location">
    <subcellularLocation>
        <location evidence="1">Membrane</location>
        <topology evidence="1">Multi-pass membrane protein</topology>
    </subcellularLocation>
</comment>
<dbReference type="STRING" id="1423790.BN53_02200"/>
<evidence type="ECO:0000256" key="1">
    <source>
        <dbReference type="ARBA" id="ARBA00004141"/>
    </source>
</evidence>
<evidence type="ECO:0000256" key="4">
    <source>
        <dbReference type="ARBA" id="ARBA00022692"/>
    </source>
</evidence>
<name>I7KKY5_9LACO</name>
<feature type="transmembrane region" description="Helical" evidence="7">
    <location>
        <begin position="171"/>
        <end position="188"/>
    </location>
</feature>
<dbReference type="PATRIC" id="fig|1423790.3.peg.1007"/>
<keyword evidence="5 7" id="KW-1133">Transmembrane helix</keyword>
<feature type="transmembrane region" description="Helical" evidence="7">
    <location>
        <begin position="136"/>
        <end position="155"/>
    </location>
</feature>
<feature type="transmembrane region" description="Helical" evidence="7">
    <location>
        <begin position="110"/>
        <end position="130"/>
    </location>
</feature>
<accession>I7KKY5</accession>
<evidence type="ECO:0000256" key="2">
    <source>
        <dbReference type="ARBA" id="ARBA00022448"/>
    </source>
</evidence>
<feature type="transmembrane region" description="Helical" evidence="7">
    <location>
        <begin position="46"/>
        <end position="65"/>
    </location>
</feature>
<organism evidence="8 9">
    <name type="scientific">Lactobacillus pasteurii DSM 23907 = CRBIP 24.76</name>
    <dbReference type="NCBI Taxonomy" id="1423790"/>
    <lineage>
        <taxon>Bacteria</taxon>
        <taxon>Bacillati</taxon>
        <taxon>Bacillota</taxon>
        <taxon>Bacilli</taxon>
        <taxon>Lactobacillales</taxon>
        <taxon>Lactobacillaceae</taxon>
        <taxon>Lactobacillus</taxon>
    </lineage>
</organism>
<evidence type="ECO:0000256" key="7">
    <source>
        <dbReference type="SAM" id="Phobius"/>
    </source>
</evidence>
<evidence type="ECO:0000313" key="8">
    <source>
        <dbReference type="EMBL" id="CCI84914.1"/>
    </source>
</evidence>
<dbReference type="PANTHER" id="PTHR36838:SF3">
    <property type="entry name" value="TRANSPORTER AUXIN EFFLUX CARRIER EC FAMILY"/>
    <property type="match status" value="1"/>
</dbReference>
<dbReference type="Pfam" id="PF03547">
    <property type="entry name" value="Mem_trans"/>
    <property type="match status" value="1"/>
</dbReference>
<dbReference type="RefSeq" id="WP_009559469.1">
    <property type="nucleotide sequence ID" value="NZ_AYZN01000002.1"/>
</dbReference>
<dbReference type="AlphaFoldDB" id="I7KKY5"/>
<dbReference type="InterPro" id="IPR004776">
    <property type="entry name" value="Mem_transp_PIN-like"/>
</dbReference>
<keyword evidence="4 7" id="KW-0812">Transmembrane</keyword>
<keyword evidence="3" id="KW-1003">Cell membrane</keyword>
<keyword evidence="6 7" id="KW-0472">Membrane</keyword>
<feature type="transmembrane region" description="Helical" evidence="7">
    <location>
        <begin position="15"/>
        <end position="34"/>
    </location>
</feature>
<keyword evidence="9" id="KW-1185">Reference proteome</keyword>
<evidence type="ECO:0000313" key="9">
    <source>
        <dbReference type="Proteomes" id="UP000009311"/>
    </source>
</evidence>
<gene>
    <name evidence="8" type="ORF">BN53_02200</name>
</gene>
<dbReference type="EMBL" id="CAKD01000013">
    <property type="protein sequence ID" value="CCI84914.1"/>
    <property type="molecule type" value="Genomic_DNA"/>
</dbReference>
<protein>
    <submittedName>
        <fullName evidence="8">Auxin efflux carrier family permease</fullName>
    </submittedName>
</protein>
<evidence type="ECO:0000256" key="6">
    <source>
        <dbReference type="ARBA" id="ARBA00023136"/>
    </source>
</evidence>
<evidence type="ECO:0000256" key="5">
    <source>
        <dbReference type="ARBA" id="ARBA00022989"/>
    </source>
</evidence>
<feature type="transmembrane region" description="Helical" evidence="7">
    <location>
        <begin position="77"/>
        <end position="98"/>
    </location>
</feature>
<comment type="caution">
    <text evidence="8">The sequence shown here is derived from an EMBL/GenBank/DDBJ whole genome shotgun (WGS) entry which is preliminary data.</text>
</comment>
<dbReference type="Proteomes" id="UP000009311">
    <property type="component" value="Unassembled WGS sequence"/>
</dbReference>